<evidence type="ECO:0000259" key="1">
    <source>
        <dbReference type="SMART" id="SM00966"/>
    </source>
</evidence>
<evidence type="ECO:0000313" key="2">
    <source>
        <dbReference type="EMBL" id="KAA8786496.1"/>
    </source>
</evidence>
<evidence type="ECO:0000313" key="3">
    <source>
        <dbReference type="Proteomes" id="UP000323664"/>
    </source>
</evidence>
<dbReference type="InterPro" id="IPR007159">
    <property type="entry name" value="SpoVT-AbrB_dom"/>
</dbReference>
<reference evidence="2 3" key="1">
    <citation type="journal article" date="2019" name="J. Ind. Microbiol. Biotechnol.">
        <title>Paenibacillus amylolyticus 27C64 has a diverse set of carbohydrate-active enzymes and complete pectin deconstruction system.</title>
        <authorList>
            <person name="Keggi C."/>
            <person name="Doran-Peterson J."/>
        </authorList>
    </citation>
    <scope>NUCLEOTIDE SEQUENCE [LARGE SCALE GENOMIC DNA]</scope>
    <source>
        <strain evidence="2 3">27C64</strain>
    </source>
</reference>
<organism evidence="2 3">
    <name type="scientific">Paenibacillus amylolyticus</name>
    <dbReference type="NCBI Taxonomy" id="1451"/>
    <lineage>
        <taxon>Bacteria</taxon>
        <taxon>Bacillati</taxon>
        <taxon>Bacillota</taxon>
        <taxon>Bacilli</taxon>
        <taxon>Bacillales</taxon>
        <taxon>Paenibacillaceae</taxon>
        <taxon>Paenibacillus</taxon>
    </lineage>
</organism>
<dbReference type="OrthoDB" id="9795766at2"/>
<gene>
    <name evidence="2" type="ORF">EC604_21945</name>
</gene>
<protein>
    <submittedName>
        <fullName evidence="2">AbrB/MazE/SpoVT family DNA-binding domain-containing protein</fullName>
    </submittedName>
</protein>
<feature type="domain" description="SpoVT-AbrB" evidence="1">
    <location>
        <begin position="18"/>
        <end position="64"/>
    </location>
</feature>
<dbReference type="Gene3D" id="2.10.260.10">
    <property type="match status" value="1"/>
</dbReference>
<comment type="caution">
    <text evidence="2">The sequence shown here is derived from an EMBL/GenBank/DDBJ whole genome shotgun (WGS) entry which is preliminary data.</text>
</comment>
<dbReference type="GO" id="GO:0097351">
    <property type="term" value="F:toxin sequestering activity"/>
    <property type="evidence" value="ECO:0007669"/>
    <property type="project" value="InterPro"/>
</dbReference>
<keyword evidence="2" id="KW-0238">DNA-binding</keyword>
<dbReference type="PANTHER" id="PTHR40516">
    <property type="entry name" value="ANTITOXIN CHPS-RELATED"/>
    <property type="match status" value="1"/>
</dbReference>
<dbReference type="GO" id="GO:0003677">
    <property type="term" value="F:DNA binding"/>
    <property type="evidence" value="ECO:0007669"/>
    <property type="project" value="UniProtKB-KW"/>
</dbReference>
<accession>A0A5M9WXZ1</accession>
<dbReference type="SMART" id="SM00966">
    <property type="entry name" value="SpoVT_AbrB"/>
    <property type="match status" value="1"/>
</dbReference>
<dbReference type="Pfam" id="PF04014">
    <property type="entry name" value="MazE_antitoxin"/>
    <property type="match status" value="1"/>
</dbReference>
<proteinExistence type="predicted"/>
<dbReference type="InterPro" id="IPR037914">
    <property type="entry name" value="SpoVT-AbrB_sf"/>
</dbReference>
<sequence>MNPKSQNQGGFSMSTTVQKWGNSLGIRIPSHIAEKIEVYQGTEVDLIVSDDNTLIVVPQKKKPTLEELLAQCKPENRHDEIDFGREGKELI</sequence>
<dbReference type="Proteomes" id="UP000323664">
    <property type="component" value="Unassembled WGS sequence"/>
</dbReference>
<dbReference type="PANTHER" id="PTHR40516:SF1">
    <property type="entry name" value="ANTITOXIN CHPS-RELATED"/>
    <property type="match status" value="1"/>
</dbReference>
<dbReference type="SUPFAM" id="SSF89447">
    <property type="entry name" value="AbrB/MazE/MraZ-like"/>
    <property type="match status" value="1"/>
</dbReference>
<dbReference type="AlphaFoldDB" id="A0A5M9WXZ1"/>
<dbReference type="InterPro" id="IPR039052">
    <property type="entry name" value="Antitox_PemI-like"/>
</dbReference>
<dbReference type="EMBL" id="RIAS01000014">
    <property type="protein sequence ID" value="KAA8786496.1"/>
    <property type="molecule type" value="Genomic_DNA"/>
</dbReference>
<name>A0A5M9WXZ1_PAEAM</name>